<dbReference type="InterPro" id="IPR039156">
    <property type="entry name" value="PHAF1/BROMI"/>
</dbReference>
<evidence type="ECO:0000313" key="2">
    <source>
        <dbReference type="EMBL" id="KAG7728559.1"/>
    </source>
</evidence>
<dbReference type="Pfam" id="PF03676">
    <property type="entry name" value="PHAF1"/>
    <property type="match status" value="1"/>
</dbReference>
<accession>A0AAN6D8H9</accession>
<reference evidence="2" key="1">
    <citation type="journal article" date="2021" name="G3 (Bethesda)">
        <title>Genomic diversity, chromosomal rearrangements, and interspecies hybridization in the ogataea polymorpha species complex.</title>
        <authorList>
            <person name="Hanson S.J."/>
            <person name="Cinneide E.O."/>
            <person name="Salzberg L.I."/>
            <person name="Wolfe K.H."/>
            <person name="McGowan J."/>
            <person name="Fitzpatrick D.A."/>
            <person name="Matlin K."/>
        </authorList>
    </citation>
    <scope>NUCLEOTIDE SEQUENCE</scope>
    <source>
        <strain evidence="2">83-405-1</strain>
    </source>
</reference>
<sequence length="434" mass="49571">MAPFCKFSLELKPSEGLGFIELGRSLYQIFSLLRKHGMHNDIRFIYANDSKTTILQLTKLNINLVFDACSHVLLLIEINQVGSYGVEYKYKGECMSSFHFKHIYNKIFGPTYPGTKDELSKSYRLSYPGIAFLFNIEGVALNQGSDDLIRTLNNSKDDINCFSITIFKGDSWHEGAQKIRDVIGDTNMTNKIRYLSDLFPSSNVPQNSMGYALIDLHARPSVSIPEYSEIALVIGVSTMQEVTSKLGPPDDTLLKHREITSYGSKTIKIYKIHNYFRYGLDLIYVLDETRNGSSILAKITIHCNVENSLEFLKYEKLNFKIESLISTETVYSHQSFDEIQQLLPRELENKFVFLNRKEYEINSFSINSDNAFEVIDYEDNFDSSTSVEDESTSSANAEENEEYKNWGLTKLFGYGRCLFEILIDGNRISSITIV</sequence>
<protein>
    <submittedName>
        <fullName evidence="2">Uncharacterized protein</fullName>
    </submittedName>
</protein>
<dbReference type="PANTHER" id="PTHR13465:SF2">
    <property type="entry name" value="PHAGOSOME ASSEMBLY FACTOR 1"/>
    <property type="match status" value="1"/>
</dbReference>
<dbReference type="PANTHER" id="PTHR13465">
    <property type="entry name" value="UPF0183 PROTEIN"/>
    <property type="match status" value="1"/>
</dbReference>
<evidence type="ECO:0000313" key="3">
    <source>
        <dbReference type="Proteomes" id="UP000738402"/>
    </source>
</evidence>
<dbReference type="AlphaFoldDB" id="A0AAN6D8H9"/>
<name>A0AAN6D8H9_9ASCO</name>
<evidence type="ECO:0000256" key="1">
    <source>
        <dbReference type="ARBA" id="ARBA00024339"/>
    </source>
</evidence>
<comment type="caution">
    <text evidence="2">The sequence shown here is derived from an EMBL/GenBank/DDBJ whole genome shotgun (WGS) entry which is preliminary data.</text>
</comment>
<gene>
    <name evidence="2" type="ORF">KL933_001792</name>
</gene>
<dbReference type="Proteomes" id="UP000738402">
    <property type="component" value="Unassembled WGS sequence"/>
</dbReference>
<proteinExistence type="inferred from homology"/>
<organism evidence="2 3">
    <name type="scientific">Ogataea haglerorum</name>
    <dbReference type="NCBI Taxonomy" id="1937702"/>
    <lineage>
        <taxon>Eukaryota</taxon>
        <taxon>Fungi</taxon>
        <taxon>Dikarya</taxon>
        <taxon>Ascomycota</taxon>
        <taxon>Saccharomycotina</taxon>
        <taxon>Pichiomycetes</taxon>
        <taxon>Pichiales</taxon>
        <taxon>Pichiaceae</taxon>
        <taxon>Ogataea</taxon>
    </lineage>
</organism>
<dbReference type="InterPro" id="IPR005373">
    <property type="entry name" value="PHAF1"/>
</dbReference>
<dbReference type="GO" id="GO:0043001">
    <property type="term" value="P:Golgi to plasma membrane protein transport"/>
    <property type="evidence" value="ECO:0007669"/>
    <property type="project" value="TreeGrafter"/>
</dbReference>
<comment type="similarity">
    <text evidence="1">Belongs to the PHAF1 family.</text>
</comment>
<dbReference type="EMBL" id="JAHLUH010000004">
    <property type="protein sequence ID" value="KAG7728559.1"/>
    <property type="molecule type" value="Genomic_DNA"/>
</dbReference>
<dbReference type="GO" id="GO:0005802">
    <property type="term" value="C:trans-Golgi network"/>
    <property type="evidence" value="ECO:0007669"/>
    <property type="project" value="TreeGrafter"/>
</dbReference>